<dbReference type="AlphaFoldDB" id="A0AAV2WJL1"/>
<proteinExistence type="predicted"/>
<gene>
    <name evidence="2" type="ORF">BN1047_01978</name>
</gene>
<name>A0AAV2WJL1_MYCNE</name>
<accession>A0AAV2WJL1</accession>
<reference evidence="2" key="2">
    <citation type="submission" date="2015-09" db="EMBL/GenBank/DDBJ databases">
        <title>Draft genome sequence of Mycobacterium neoaurum DSM 44074.</title>
        <authorList>
            <person name="Croce O."/>
            <person name="Robert C."/>
            <person name="Raoult D."/>
            <person name="Drancourt M."/>
        </authorList>
    </citation>
    <scope>NUCLEOTIDE SEQUENCE</scope>
    <source>
        <strain evidence="2">DSM 44074</strain>
    </source>
</reference>
<reference evidence="2" key="1">
    <citation type="submission" date="2014-05" db="EMBL/GenBank/DDBJ databases">
        <authorList>
            <person name="Urmite Genomes"/>
        </authorList>
    </citation>
    <scope>NUCLEOTIDE SEQUENCE</scope>
    <source>
        <strain evidence="2">DSM 44074</strain>
    </source>
</reference>
<feature type="region of interest" description="Disordered" evidence="1">
    <location>
        <begin position="219"/>
        <end position="253"/>
    </location>
</feature>
<feature type="region of interest" description="Disordered" evidence="1">
    <location>
        <begin position="157"/>
        <end position="203"/>
    </location>
</feature>
<feature type="region of interest" description="Disordered" evidence="1">
    <location>
        <begin position="1"/>
        <end position="38"/>
    </location>
</feature>
<dbReference type="Proteomes" id="UP000028864">
    <property type="component" value="Unassembled WGS sequence"/>
</dbReference>
<evidence type="ECO:0000256" key="1">
    <source>
        <dbReference type="SAM" id="MobiDB-lite"/>
    </source>
</evidence>
<dbReference type="EMBL" id="LK021338">
    <property type="protein sequence ID" value="CDQ44102.1"/>
    <property type="molecule type" value="Genomic_DNA"/>
</dbReference>
<evidence type="ECO:0000313" key="3">
    <source>
        <dbReference type="Proteomes" id="UP000028864"/>
    </source>
</evidence>
<organism evidence="2 3">
    <name type="scientific">Mycolicibacterium neoaurum</name>
    <name type="common">Mycobacterium neoaurum</name>
    <dbReference type="NCBI Taxonomy" id="1795"/>
    <lineage>
        <taxon>Bacteria</taxon>
        <taxon>Bacillati</taxon>
        <taxon>Actinomycetota</taxon>
        <taxon>Actinomycetes</taxon>
        <taxon>Mycobacteriales</taxon>
        <taxon>Mycobacteriaceae</taxon>
        <taxon>Mycolicibacterium</taxon>
    </lineage>
</organism>
<protein>
    <submittedName>
        <fullName evidence="2">Uncharacterized protein</fullName>
    </submittedName>
</protein>
<sequence>MGVATGELQRARAMPAASDGPALRTRQRRDVTASGHLHQHRVPGFQGRACRPQCHRRQPGGMGGRIAGVIEGVVVQRDHPRGVLAHHRPGGHQVVRPPTAHQRMRLGGAGIAADDCRTTQLVGPQHRDVARVRIRCARLGQRVVAVVPDGDQAQLGDGCEHRAAGADHQPGLPAQHRQPAAVPLRRPQPGRQRHRLVPDEGDRGAVHGIDITLVGHDDQRAATGPHGHRGDLGEPVGPVLTGQGLPHRARGAAVTQGGDELLAAAVRAPRGAVDRREIGLLR</sequence>
<evidence type="ECO:0000313" key="2">
    <source>
        <dbReference type="EMBL" id="CDQ44102.1"/>
    </source>
</evidence>